<evidence type="ECO:0000313" key="3">
    <source>
        <dbReference type="Proteomes" id="UP001596086"/>
    </source>
</evidence>
<keyword evidence="3" id="KW-1185">Reference proteome</keyword>
<keyword evidence="1" id="KW-0732">Signal</keyword>
<feature type="chain" id="PRO_5045142253" evidence="1">
    <location>
        <begin position="22"/>
        <end position="364"/>
    </location>
</feature>
<dbReference type="Proteomes" id="UP001596086">
    <property type="component" value="Unassembled WGS sequence"/>
</dbReference>
<dbReference type="RefSeq" id="WP_379772031.1">
    <property type="nucleotide sequence ID" value="NZ_JBHSMZ010000010.1"/>
</dbReference>
<sequence length="364" mass="39258">MKTNKLMIAALLASLGLPALAEEGPAEQAGTTTRIIARGADGGYRVDGLGTMFIAPGVHVGAIKNAPYSAQMVTERQQNLSDGNQIAERHTTMAYRDSAGRTRQEVVDAKGELKVVTIHDPVAGATWILKPQDRTATKIARPGEAERLAARQAAEAARKAGEAGRKAGEEARARIEQMRKDGTLPTIERHKLADGSEEVIVKRVVRADAGARHEIQENVRVQVSKAMEAHGAALRDMQVRLAPLTAGAFGDMKWASKANTKDLGSRDFNGVKAEGKLRSYEIPAGEIGNRNPIVVADETWYAPDLQVTVYTRHSDPRSGDTVFRLDSLKREEPAASLFAVPADYTVKEPLAKLAEKAEKAGKAQ</sequence>
<proteinExistence type="predicted"/>
<reference evidence="3" key="1">
    <citation type="journal article" date="2019" name="Int. J. Syst. Evol. Microbiol.">
        <title>The Global Catalogue of Microorganisms (GCM) 10K type strain sequencing project: providing services to taxonomists for standard genome sequencing and annotation.</title>
        <authorList>
            <consortium name="The Broad Institute Genomics Platform"/>
            <consortium name="The Broad Institute Genome Sequencing Center for Infectious Disease"/>
            <person name="Wu L."/>
            <person name="Ma J."/>
        </authorList>
    </citation>
    <scope>NUCLEOTIDE SEQUENCE [LARGE SCALE GENOMIC DNA]</scope>
    <source>
        <strain evidence="3">CGMCC 4.5798</strain>
    </source>
</reference>
<dbReference type="EMBL" id="JBHSMZ010000010">
    <property type="protein sequence ID" value="MFC5549938.1"/>
    <property type="molecule type" value="Genomic_DNA"/>
</dbReference>
<gene>
    <name evidence="2" type="ORF">ACFPO9_15585</name>
</gene>
<evidence type="ECO:0000313" key="2">
    <source>
        <dbReference type="EMBL" id="MFC5549938.1"/>
    </source>
</evidence>
<protein>
    <submittedName>
        <fullName evidence="2">Uncharacterized protein</fullName>
    </submittedName>
</protein>
<feature type="signal peptide" evidence="1">
    <location>
        <begin position="1"/>
        <end position="21"/>
    </location>
</feature>
<accession>A0ABW0S3X0</accession>
<name>A0ABW0S3X0_9BURK</name>
<organism evidence="2 3">
    <name type="scientific">Massilia aerilata</name>
    <dbReference type="NCBI Taxonomy" id="453817"/>
    <lineage>
        <taxon>Bacteria</taxon>
        <taxon>Pseudomonadati</taxon>
        <taxon>Pseudomonadota</taxon>
        <taxon>Betaproteobacteria</taxon>
        <taxon>Burkholderiales</taxon>
        <taxon>Oxalobacteraceae</taxon>
        <taxon>Telluria group</taxon>
        <taxon>Massilia</taxon>
    </lineage>
</organism>
<comment type="caution">
    <text evidence="2">The sequence shown here is derived from an EMBL/GenBank/DDBJ whole genome shotgun (WGS) entry which is preliminary data.</text>
</comment>
<evidence type="ECO:0000256" key="1">
    <source>
        <dbReference type="SAM" id="SignalP"/>
    </source>
</evidence>